<evidence type="ECO:0000313" key="3">
    <source>
        <dbReference type="WBParaSite" id="nRc.2.0.1.t46781-RA"/>
    </source>
</evidence>
<accession>A0A915LAJ8</accession>
<reference evidence="3" key="1">
    <citation type="submission" date="2022-11" db="UniProtKB">
        <authorList>
            <consortium name="WormBaseParasite"/>
        </authorList>
    </citation>
    <scope>IDENTIFICATION</scope>
</reference>
<protein>
    <submittedName>
        <fullName evidence="3">Uncharacterized protein</fullName>
    </submittedName>
</protein>
<name>A0A915LAJ8_ROMCU</name>
<proteinExistence type="predicted"/>
<dbReference type="Proteomes" id="UP000887565">
    <property type="component" value="Unplaced"/>
</dbReference>
<dbReference type="WBParaSite" id="nRc.2.0.1.t46781-RA">
    <property type="protein sequence ID" value="nRc.2.0.1.t46781-RA"/>
    <property type="gene ID" value="nRc.2.0.1.g46781"/>
</dbReference>
<dbReference type="AlphaFoldDB" id="A0A915LAJ8"/>
<organism evidence="2 3">
    <name type="scientific">Romanomermis culicivorax</name>
    <name type="common">Nematode worm</name>
    <dbReference type="NCBI Taxonomy" id="13658"/>
    <lineage>
        <taxon>Eukaryota</taxon>
        <taxon>Metazoa</taxon>
        <taxon>Ecdysozoa</taxon>
        <taxon>Nematoda</taxon>
        <taxon>Enoplea</taxon>
        <taxon>Dorylaimia</taxon>
        <taxon>Mermithida</taxon>
        <taxon>Mermithoidea</taxon>
        <taxon>Mermithidae</taxon>
        <taxon>Romanomermis</taxon>
    </lineage>
</organism>
<evidence type="ECO:0000313" key="2">
    <source>
        <dbReference type="Proteomes" id="UP000887565"/>
    </source>
</evidence>
<evidence type="ECO:0000256" key="1">
    <source>
        <dbReference type="SAM" id="MobiDB-lite"/>
    </source>
</evidence>
<keyword evidence="2" id="KW-1185">Reference proteome</keyword>
<feature type="region of interest" description="Disordered" evidence="1">
    <location>
        <begin position="1"/>
        <end position="27"/>
    </location>
</feature>
<sequence>MITFNKPRLETQPTKRENESQTADFTDFPHLYTSKRSALDLRPFFSSKRLTHKKVQKMEE</sequence>
<feature type="compositionally biased region" description="Basic and acidic residues" evidence="1">
    <location>
        <begin position="7"/>
        <end position="19"/>
    </location>
</feature>